<dbReference type="OrthoDB" id="1524754at2"/>
<reference evidence="2 3" key="1">
    <citation type="submission" date="2018-05" db="EMBL/GenBank/DDBJ databases">
        <title>Rhodohalobacter halophilus gen. nov., sp. nov., a moderately halophilic member of the family Balneolaceae.</title>
        <authorList>
            <person name="Liu Z.-W."/>
        </authorList>
    </citation>
    <scope>NUCLEOTIDE SEQUENCE [LARGE SCALE GENOMIC DNA]</scope>
    <source>
        <strain evidence="2 3">8A47</strain>
    </source>
</reference>
<dbReference type="RefSeq" id="WP_109645898.1">
    <property type="nucleotide sequence ID" value="NZ_QGGB01000004.1"/>
</dbReference>
<feature type="transmembrane region" description="Helical" evidence="1">
    <location>
        <begin position="48"/>
        <end position="69"/>
    </location>
</feature>
<gene>
    <name evidence="2" type="ORF">DDZ15_05385</name>
</gene>
<feature type="transmembrane region" description="Helical" evidence="1">
    <location>
        <begin position="75"/>
        <end position="98"/>
    </location>
</feature>
<keyword evidence="1" id="KW-0472">Membrane</keyword>
<dbReference type="Proteomes" id="UP000245533">
    <property type="component" value="Unassembled WGS sequence"/>
</dbReference>
<evidence type="ECO:0000313" key="3">
    <source>
        <dbReference type="Proteomes" id="UP000245533"/>
    </source>
</evidence>
<keyword evidence="1" id="KW-1133">Transmembrane helix</keyword>
<sequence>MADEDIFYAMAEEELNQYQHFFLFSERELFRKGKYRELAEKSLRQTRIFGAIVFINIIIFSVISIFHFIDFGNDQTLSSLVLGLLGWAFVIASTYFYTRNILEKKKCMERVLKLLKAREQYIGS</sequence>
<dbReference type="AlphaFoldDB" id="A0A316TRI1"/>
<dbReference type="EMBL" id="QGGB01000004">
    <property type="protein sequence ID" value="PWN07233.1"/>
    <property type="molecule type" value="Genomic_DNA"/>
</dbReference>
<protein>
    <submittedName>
        <fullName evidence="2">Uncharacterized protein</fullName>
    </submittedName>
</protein>
<evidence type="ECO:0000256" key="1">
    <source>
        <dbReference type="SAM" id="Phobius"/>
    </source>
</evidence>
<accession>A0A316TRI1</accession>
<keyword evidence="1" id="KW-0812">Transmembrane</keyword>
<evidence type="ECO:0000313" key="2">
    <source>
        <dbReference type="EMBL" id="PWN07233.1"/>
    </source>
</evidence>
<keyword evidence="3" id="KW-1185">Reference proteome</keyword>
<name>A0A316TRI1_9BACT</name>
<organism evidence="2 3">
    <name type="scientific">Rhodohalobacter mucosus</name>
    <dbReference type="NCBI Taxonomy" id="2079485"/>
    <lineage>
        <taxon>Bacteria</taxon>
        <taxon>Pseudomonadati</taxon>
        <taxon>Balneolota</taxon>
        <taxon>Balneolia</taxon>
        <taxon>Balneolales</taxon>
        <taxon>Balneolaceae</taxon>
        <taxon>Rhodohalobacter</taxon>
    </lineage>
</organism>
<proteinExistence type="predicted"/>
<comment type="caution">
    <text evidence="2">The sequence shown here is derived from an EMBL/GenBank/DDBJ whole genome shotgun (WGS) entry which is preliminary data.</text>
</comment>